<name>A0A0E9QJR5_ANGAN</name>
<proteinExistence type="predicted"/>
<evidence type="ECO:0000313" key="1">
    <source>
        <dbReference type="EMBL" id="JAH16600.1"/>
    </source>
</evidence>
<protein>
    <submittedName>
        <fullName evidence="1">Uncharacterized protein</fullName>
    </submittedName>
</protein>
<dbReference type="AlphaFoldDB" id="A0A0E9QJR5"/>
<organism evidence="1">
    <name type="scientific">Anguilla anguilla</name>
    <name type="common">European freshwater eel</name>
    <name type="synonym">Muraena anguilla</name>
    <dbReference type="NCBI Taxonomy" id="7936"/>
    <lineage>
        <taxon>Eukaryota</taxon>
        <taxon>Metazoa</taxon>
        <taxon>Chordata</taxon>
        <taxon>Craniata</taxon>
        <taxon>Vertebrata</taxon>
        <taxon>Euteleostomi</taxon>
        <taxon>Actinopterygii</taxon>
        <taxon>Neopterygii</taxon>
        <taxon>Teleostei</taxon>
        <taxon>Anguilliformes</taxon>
        <taxon>Anguillidae</taxon>
        <taxon>Anguilla</taxon>
    </lineage>
</organism>
<sequence>MLKRPSSILSANPNKRGHRGFYIAGSSICLTAQSCDSGQSLE</sequence>
<dbReference type="EMBL" id="GBXM01091977">
    <property type="protein sequence ID" value="JAH16600.1"/>
    <property type="molecule type" value="Transcribed_RNA"/>
</dbReference>
<dbReference type="PROSITE" id="PS51257">
    <property type="entry name" value="PROKAR_LIPOPROTEIN"/>
    <property type="match status" value="1"/>
</dbReference>
<accession>A0A0E9QJR5</accession>
<reference evidence="1" key="1">
    <citation type="submission" date="2014-11" db="EMBL/GenBank/DDBJ databases">
        <authorList>
            <person name="Amaro Gonzalez C."/>
        </authorList>
    </citation>
    <scope>NUCLEOTIDE SEQUENCE</scope>
</reference>
<reference evidence="1" key="2">
    <citation type="journal article" date="2015" name="Fish Shellfish Immunol.">
        <title>Early steps in the European eel (Anguilla anguilla)-Vibrio vulnificus interaction in the gills: Role of the RtxA13 toxin.</title>
        <authorList>
            <person name="Callol A."/>
            <person name="Pajuelo D."/>
            <person name="Ebbesson L."/>
            <person name="Teles M."/>
            <person name="MacKenzie S."/>
            <person name="Amaro C."/>
        </authorList>
    </citation>
    <scope>NUCLEOTIDE SEQUENCE</scope>
</reference>